<evidence type="ECO:0000256" key="1">
    <source>
        <dbReference type="SAM" id="MobiDB-lite"/>
    </source>
</evidence>
<keyword evidence="3" id="KW-1185">Reference proteome</keyword>
<proteinExistence type="predicted"/>
<protein>
    <recommendedName>
        <fullName evidence="4">Nematode cuticle collagen N-terminal domain-containing protein</fullName>
    </recommendedName>
</protein>
<dbReference type="EMBL" id="UYYB01102723">
    <property type="protein sequence ID" value="VDM78709.1"/>
    <property type="molecule type" value="Genomic_DNA"/>
</dbReference>
<feature type="region of interest" description="Disordered" evidence="1">
    <location>
        <begin position="68"/>
        <end position="97"/>
    </location>
</feature>
<name>A0A3P7JFI9_STRVU</name>
<dbReference type="AlphaFoldDB" id="A0A3P7JFI9"/>
<accession>A0A3P7JFI9</accession>
<gene>
    <name evidence="2" type="ORF">SVUK_LOCUS13707</name>
</gene>
<reference evidence="2 3" key="1">
    <citation type="submission" date="2018-11" db="EMBL/GenBank/DDBJ databases">
        <authorList>
            <consortium name="Pathogen Informatics"/>
        </authorList>
    </citation>
    <scope>NUCLEOTIDE SEQUENCE [LARGE SCALE GENOMIC DNA]</scope>
</reference>
<feature type="region of interest" description="Disordered" evidence="1">
    <location>
        <begin position="1"/>
        <end position="21"/>
    </location>
</feature>
<sequence>MHVFKVEQITGHQSRVKRGYAARGTYARPSFQTYARPQTYVMPAVRPQPYVQPPPPPIKKASDTIAICLRGPPGPPGLPGLDGKPGSDGLPGEDGPP</sequence>
<evidence type="ECO:0008006" key="4">
    <source>
        <dbReference type="Google" id="ProtNLM"/>
    </source>
</evidence>
<feature type="non-terminal residue" evidence="2">
    <location>
        <position position="97"/>
    </location>
</feature>
<feature type="compositionally biased region" description="Low complexity" evidence="1">
    <location>
        <begin position="79"/>
        <end position="90"/>
    </location>
</feature>
<organism evidence="2 3">
    <name type="scientific">Strongylus vulgaris</name>
    <name type="common">Blood worm</name>
    <dbReference type="NCBI Taxonomy" id="40348"/>
    <lineage>
        <taxon>Eukaryota</taxon>
        <taxon>Metazoa</taxon>
        <taxon>Ecdysozoa</taxon>
        <taxon>Nematoda</taxon>
        <taxon>Chromadorea</taxon>
        <taxon>Rhabditida</taxon>
        <taxon>Rhabditina</taxon>
        <taxon>Rhabditomorpha</taxon>
        <taxon>Strongyloidea</taxon>
        <taxon>Strongylidae</taxon>
        <taxon>Strongylus</taxon>
    </lineage>
</organism>
<dbReference type="Proteomes" id="UP000270094">
    <property type="component" value="Unassembled WGS sequence"/>
</dbReference>
<evidence type="ECO:0000313" key="3">
    <source>
        <dbReference type="Proteomes" id="UP000270094"/>
    </source>
</evidence>
<evidence type="ECO:0000313" key="2">
    <source>
        <dbReference type="EMBL" id="VDM78709.1"/>
    </source>
</evidence>